<gene>
    <name evidence="2" type="ORF">SSOP1_2909</name>
</gene>
<dbReference type="PATRIC" id="fig|2287.9.peg.3050"/>
<dbReference type="GeneID" id="24780386"/>
<dbReference type="Proteomes" id="UP000076770">
    <property type="component" value="Chromosome i"/>
</dbReference>
<organism evidence="2 3">
    <name type="scientific">Saccharolobus solfataricus</name>
    <name type="common">Sulfolobus solfataricus</name>
    <dbReference type="NCBI Taxonomy" id="2287"/>
    <lineage>
        <taxon>Archaea</taxon>
        <taxon>Thermoproteota</taxon>
        <taxon>Thermoprotei</taxon>
        <taxon>Sulfolobales</taxon>
        <taxon>Sulfolobaceae</taxon>
        <taxon>Saccharolobus</taxon>
    </lineage>
</organism>
<dbReference type="EMBL" id="LT549890">
    <property type="protein sequence ID" value="SAI86463.1"/>
    <property type="molecule type" value="Genomic_DNA"/>
</dbReference>
<name>A0A157T4T6_SACSO</name>
<proteinExistence type="predicted"/>
<reference evidence="3" key="1">
    <citation type="submission" date="2016-04" db="EMBL/GenBank/DDBJ databases">
        <authorList>
            <person name="Shah S.A."/>
            <person name="Garrett R.A."/>
        </authorList>
    </citation>
    <scope>NUCLEOTIDE SEQUENCE [LARGE SCALE GENOMIC DNA]</scope>
    <source>
        <strain evidence="3">ATCC 35091 / DSM 1616 / JCM 8930 / NBRC 15331 / P1</strain>
    </source>
</reference>
<keyword evidence="1" id="KW-0812">Transmembrane</keyword>
<accession>A0A157T4T6</accession>
<protein>
    <submittedName>
        <fullName evidence="2">Uncharacterized protein</fullName>
    </submittedName>
</protein>
<evidence type="ECO:0000256" key="1">
    <source>
        <dbReference type="SAM" id="Phobius"/>
    </source>
</evidence>
<evidence type="ECO:0000313" key="3">
    <source>
        <dbReference type="Proteomes" id="UP000076770"/>
    </source>
</evidence>
<keyword evidence="1" id="KW-1133">Transmembrane helix</keyword>
<feature type="transmembrane region" description="Helical" evidence="1">
    <location>
        <begin position="12"/>
        <end position="37"/>
    </location>
</feature>
<dbReference type="RefSeq" id="WP_048054267.1">
    <property type="nucleotide sequence ID" value="NZ_CP011055.2"/>
</dbReference>
<feature type="transmembrane region" description="Helical" evidence="1">
    <location>
        <begin position="43"/>
        <end position="65"/>
    </location>
</feature>
<evidence type="ECO:0000313" key="2">
    <source>
        <dbReference type="EMBL" id="SAI86463.1"/>
    </source>
</evidence>
<sequence>MSLLFILRKNNSLSLWNILLTLAINLILIFVIFANIITTSVNTPVLIGVLSFVVWMIVGAIYKILTINEKLSKT</sequence>
<keyword evidence="1" id="KW-0472">Membrane</keyword>
<dbReference type="AlphaFoldDB" id="A0A157T4T6"/>